<dbReference type="SMART" id="SM00825">
    <property type="entry name" value="PKS_KS"/>
    <property type="match status" value="1"/>
</dbReference>
<evidence type="ECO:0000256" key="14">
    <source>
        <dbReference type="ARBA" id="ARBA00042143"/>
    </source>
</evidence>
<evidence type="ECO:0000256" key="17">
    <source>
        <dbReference type="RuleBase" id="RU003694"/>
    </source>
</evidence>
<gene>
    <name evidence="19" type="ORF">IAB81_01655</name>
</gene>
<dbReference type="CDD" id="cd00834">
    <property type="entry name" value="KAS_I_II"/>
    <property type="match status" value="1"/>
</dbReference>
<dbReference type="InterPro" id="IPR018201">
    <property type="entry name" value="Ketoacyl_synth_AS"/>
</dbReference>
<evidence type="ECO:0000256" key="13">
    <source>
        <dbReference type="ARBA" id="ARBA00041620"/>
    </source>
</evidence>
<dbReference type="PROSITE" id="PS00606">
    <property type="entry name" value="KS3_1"/>
    <property type="match status" value="1"/>
</dbReference>
<keyword evidence="5" id="KW-0963">Cytoplasm</keyword>
<protein>
    <recommendedName>
        <fullName evidence="12">3-oxoacyl-[acyl-carrier-protein] synthase 1</fullName>
        <ecNumber evidence="4">2.3.1.41</ecNumber>
    </recommendedName>
    <alternativeName>
        <fullName evidence="13">3-oxoacyl-[acyl-carrier-protein] synthase I</fullName>
    </alternativeName>
    <alternativeName>
        <fullName evidence="14">Beta-ketoacyl-ACP synthase I</fullName>
    </alternativeName>
</protein>
<keyword evidence="7 17" id="KW-0808">Transferase</keyword>
<keyword evidence="9" id="KW-0443">Lipid metabolism</keyword>
<keyword evidence="6" id="KW-0444">Lipid biosynthesis</keyword>
<feature type="domain" description="Ketosynthase family 3 (KS3)" evidence="18">
    <location>
        <begin position="1"/>
        <end position="404"/>
    </location>
</feature>
<dbReference type="Proteomes" id="UP000823604">
    <property type="component" value="Unassembled WGS sequence"/>
</dbReference>
<dbReference type="InterPro" id="IPR020841">
    <property type="entry name" value="PKS_Beta-ketoAc_synthase_dom"/>
</dbReference>
<dbReference type="GO" id="GO:0004315">
    <property type="term" value="F:3-oxoacyl-[acyl-carrier-protein] synthase activity"/>
    <property type="evidence" value="ECO:0007669"/>
    <property type="project" value="UniProtKB-EC"/>
</dbReference>
<dbReference type="Pfam" id="PF00109">
    <property type="entry name" value="ketoacyl-synt"/>
    <property type="match status" value="1"/>
</dbReference>
<dbReference type="PANTHER" id="PTHR11712">
    <property type="entry name" value="POLYKETIDE SYNTHASE-RELATED"/>
    <property type="match status" value="1"/>
</dbReference>
<evidence type="ECO:0000256" key="11">
    <source>
        <dbReference type="ARBA" id="ARBA00023315"/>
    </source>
</evidence>
<evidence type="ECO:0000256" key="8">
    <source>
        <dbReference type="ARBA" id="ARBA00022832"/>
    </source>
</evidence>
<reference evidence="19" key="1">
    <citation type="submission" date="2020-10" db="EMBL/GenBank/DDBJ databases">
        <authorList>
            <person name="Gilroy R."/>
        </authorList>
    </citation>
    <scope>NUCLEOTIDE SEQUENCE</scope>
    <source>
        <strain evidence="19">B1-8020</strain>
    </source>
</reference>
<evidence type="ECO:0000256" key="10">
    <source>
        <dbReference type="ARBA" id="ARBA00023160"/>
    </source>
</evidence>
<evidence type="ECO:0000256" key="1">
    <source>
        <dbReference type="ARBA" id="ARBA00004496"/>
    </source>
</evidence>
<comment type="catalytic activity">
    <reaction evidence="16">
        <text>a fatty acyl-[ACP] + malonyl-[ACP] + H(+) = a 3-oxoacyl-[ACP] + holo-[ACP] + CO2</text>
        <dbReference type="Rhea" id="RHEA:22836"/>
        <dbReference type="Rhea" id="RHEA-COMP:9623"/>
        <dbReference type="Rhea" id="RHEA-COMP:9685"/>
        <dbReference type="Rhea" id="RHEA-COMP:9916"/>
        <dbReference type="Rhea" id="RHEA-COMP:14125"/>
        <dbReference type="ChEBI" id="CHEBI:15378"/>
        <dbReference type="ChEBI" id="CHEBI:16526"/>
        <dbReference type="ChEBI" id="CHEBI:64479"/>
        <dbReference type="ChEBI" id="CHEBI:78449"/>
        <dbReference type="ChEBI" id="CHEBI:78776"/>
        <dbReference type="ChEBI" id="CHEBI:138651"/>
        <dbReference type="EC" id="2.3.1.41"/>
    </reaction>
    <physiologicalReaction direction="left-to-right" evidence="16">
        <dbReference type="Rhea" id="RHEA:22837"/>
    </physiologicalReaction>
</comment>
<dbReference type="SUPFAM" id="SSF53901">
    <property type="entry name" value="Thiolase-like"/>
    <property type="match status" value="2"/>
</dbReference>
<evidence type="ECO:0000256" key="5">
    <source>
        <dbReference type="ARBA" id="ARBA00022490"/>
    </source>
</evidence>
<proteinExistence type="inferred from homology"/>
<dbReference type="EMBL" id="JADIMA010000016">
    <property type="protein sequence ID" value="MBO8472322.1"/>
    <property type="molecule type" value="Genomic_DNA"/>
</dbReference>
<evidence type="ECO:0000256" key="4">
    <source>
        <dbReference type="ARBA" id="ARBA00013191"/>
    </source>
</evidence>
<evidence type="ECO:0000256" key="15">
    <source>
        <dbReference type="ARBA" id="ARBA00048121"/>
    </source>
</evidence>
<evidence type="ECO:0000256" key="9">
    <source>
        <dbReference type="ARBA" id="ARBA00023098"/>
    </source>
</evidence>
<evidence type="ECO:0000313" key="19">
    <source>
        <dbReference type="EMBL" id="MBO8472322.1"/>
    </source>
</evidence>
<dbReference type="InterPro" id="IPR014031">
    <property type="entry name" value="Ketoacyl_synth_C"/>
</dbReference>
<keyword evidence="8" id="KW-0276">Fatty acid metabolism</keyword>
<comment type="catalytic activity">
    <reaction evidence="15">
        <text>(3Z)-decenoyl-[ACP] + malonyl-[ACP] + H(+) = 3-oxo-(5Z)-dodecenoyl-[ACP] + holo-[ACP] + CO2</text>
        <dbReference type="Rhea" id="RHEA:54940"/>
        <dbReference type="Rhea" id="RHEA-COMP:9623"/>
        <dbReference type="Rhea" id="RHEA-COMP:9685"/>
        <dbReference type="Rhea" id="RHEA-COMP:9927"/>
        <dbReference type="Rhea" id="RHEA-COMP:14042"/>
        <dbReference type="ChEBI" id="CHEBI:15378"/>
        <dbReference type="ChEBI" id="CHEBI:16526"/>
        <dbReference type="ChEBI" id="CHEBI:64479"/>
        <dbReference type="ChEBI" id="CHEBI:78449"/>
        <dbReference type="ChEBI" id="CHEBI:78798"/>
        <dbReference type="ChEBI" id="CHEBI:138410"/>
    </reaction>
    <physiologicalReaction direction="left-to-right" evidence="15">
        <dbReference type="Rhea" id="RHEA:54941"/>
    </physiologicalReaction>
</comment>
<evidence type="ECO:0000256" key="12">
    <source>
        <dbReference type="ARBA" id="ARBA00039450"/>
    </source>
</evidence>
<dbReference type="InterPro" id="IPR016039">
    <property type="entry name" value="Thiolase-like"/>
</dbReference>
<dbReference type="InterPro" id="IPR000794">
    <property type="entry name" value="Beta-ketoacyl_synthase"/>
</dbReference>
<dbReference type="Pfam" id="PF02801">
    <property type="entry name" value="Ketoacyl-synt_C"/>
    <property type="match status" value="1"/>
</dbReference>
<sequence length="405" mass="43446">MNRVVITGIGIWSCIGESCAEVAESLRTGRSGIGIDPARTEYGYRSPLTGIVRRPVLKGVLDRKQREFLAEEGEYAYMATKEALNDSGLTEEMIESSRAGIIYGNDSTAEAVIRGHERIMEKKDTTLVGAASIFRSMNSTVTMNLSTIFRLKGINITLSAACASGSHAIGMAALLIRNGMQKVVIAGGAQETNYFSMASFDGISAFSVRIDEPARASRPFDRDRDGLVPSGGAASLVLEDYEHAVARNAKIYGEVLGYGFSSNGGMISQASSEGSLEAMKAALRDASLSPADIDYVNAHATSTQQGDMYEAVAIDRLFGKYHTPVSSTKGMTGHECWMAGASEIVYSLLMMQGGFIAPNLNFENPDEYSASLNIVVEPVLRRIDRFLSNSFGFGGTNSALVIGRV</sequence>
<evidence type="ECO:0000256" key="16">
    <source>
        <dbReference type="ARBA" id="ARBA00048506"/>
    </source>
</evidence>
<comment type="caution">
    <text evidence="19">The sequence shown here is derived from an EMBL/GenBank/DDBJ whole genome shotgun (WGS) entry which is preliminary data.</text>
</comment>
<comment type="subunit">
    <text evidence="3">Homodimer.</text>
</comment>
<name>A0A9D9NG18_9BACT</name>
<evidence type="ECO:0000313" key="20">
    <source>
        <dbReference type="Proteomes" id="UP000823604"/>
    </source>
</evidence>
<dbReference type="GO" id="GO:0006633">
    <property type="term" value="P:fatty acid biosynthetic process"/>
    <property type="evidence" value="ECO:0007669"/>
    <property type="project" value="UniProtKB-KW"/>
</dbReference>
<dbReference type="EC" id="2.3.1.41" evidence="4"/>
<dbReference type="InterPro" id="IPR020615">
    <property type="entry name" value="Thiolase_acyl_enz_int_AS"/>
</dbReference>
<evidence type="ECO:0000256" key="6">
    <source>
        <dbReference type="ARBA" id="ARBA00022516"/>
    </source>
</evidence>
<dbReference type="PROSITE" id="PS52004">
    <property type="entry name" value="KS3_2"/>
    <property type="match status" value="1"/>
</dbReference>
<dbReference type="Gene3D" id="3.40.47.10">
    <property type="match status" value="1"/>
</dbReference>
<keyword evidence="10" id="KW-0275">Fatty acid biosynthesis</keyword>
<dbReference type="AlphaFoldDB" id="A0A9D9NG18"/>
<dbReference type="GO" id="GO:0005829">
    <property type="term" value="C:cytosol"/>
    <property type="evidence" value="ECO:0007669"/>
    <property type="project" value="TreeGrafter"/>
</dbReference>
<organism evidence="19 20">
    <name type="scientific">Candidatus Merdivivens pullicola</name>
    <dbReference type="NCBI Taxonomy" id="2840872"/>
    <lineage>
        <taxon>Bacteria</taxon>
        <taxon>Pseudomonadati</taxon>
        <taxon>Bacteroidota</taxon>
        <taxon>Bacteroidia</taxon>
        <taxon>Bacteroidales</taxon>
        <taxon>Muribaculaceae</taxon>
        <taxon>Muribaculaceae incertae sedis</taxon>
        <taxon>Candidatus Merdivivens</taxon>
    </lineage>
</organism>
<comment type="similarity">
    <text evidence="2 17">Belongs to the thiolase-like superfamily. Beta-ketoacyl-ACP synthases family.</text>
</comment>
<evidence type="ECO:0000256" key="2">
    <source>
        <dbReference type="ARBA" id="ARBA00008467"/>
    </source>
</evidence>
<dbReference type="PROSITE" id="PS00098">
    <property type="entry name" value="THIOLASE_1"/>
    <property type="match status" value="1"/>
</dbReference>
<reference evidence="19" key="2">
    <citation type="journal article" date="2021" name="PeerJ">
        <title>Extensive microbial diversity within the chicken gut microbiome revealed by metagenomics and culture.</title>
        <authorList>
            <person name="Gilroy R."/>
            <person name="Ravi A."/>
            <person name="Getino M."/>
            <person name="Pursley I."/>
            <person name="Horton D.L."/>
            <person name="Alikhan N.F."/>
            <person name="Baker D."/>
            <person name="Gharbi K."/>
            <person name="Hall N."/>
            <person name="Watson M."/>
            <person name="Adriaenssens E.M."/>
            <person name="Foster-Nyarko E."/>
            <person name="Jarju S."/>
            <person name="Secka A."/>
            <person name="Antonio M."/>
            <person name="Oren A."/>
            <person name="Chaudhuri R.R."/>
            <person name="La Ragione R."/>
            <person name="Hildebrand F."/>
            <person name="Pallen M.J."/>
        </authorList>
    </citation>
    <scope>NUCLEOTIDE SEQUENCE</scope>
    <source>
        <strain evidence="19">B1-8020</strain>
    </source>
</reference>
<evidence type="ECO:0000256" key="3">
    <source>
        <dbReference type="ARBA" id="ARBA00011738"/>
    </source>
</evidence>
<dbReference type="InterPro" id="IPR014030">
    <property type="entry name" value="Ketoacyl_synth_N"/>
</dbReference>
<keyword evidence="11" id="KW-0012">Acyltransferase</keyword>
<comment type="subcellular location">
    <subcellularLocation>
        <location evidence="1">Cytoplasm</location>
    </subcellularLocation>
</comment>
<accession>A0A9D9NG18</accession>
<evidence type="ECO:0000256" key="7">
    <source>
        <dbReference type="ARBA" id="ARBA00022679"/>
    </source>
</evidence>
<evidence type="ECO:0000259" key="18">
    <source>
        <dbReference type="PROSITE" id="PS52004"/>
    </source>
</evidence>
<dbReference type="PANTHER" id="PTHR11712:SF306">
    <property type="entry name" value="3-OXOACYL-[ACYL-CARRIER-PROTEIN] SYNTHASE 1"/>
    <property type="match status" value="1"/>
</dbReference>